<proteinExistence type="predicted"/>
<reference evidence="1" key="1">
    <citation type="submission" date="2018-05" db="EMBL/GenBank/DDBJ databases">
        <title>Draft genome of Mucuna pruriens seed.</title>
        <authorList>
            <person name="Nnadi N.E."/>
            <person name="Vos R."/>
            <person name="Hasami M.H."/>
            <person name="Devisetty U.K."/>
            <person name="Aguiy J.C."/>
        </authorList>
    </citation>
    <scope>NUCLEOTIDE SEQUENCE [LARGE SCALE GENOMIC DNA]</scope>
    <source>
        <strain evidence="1">JCA_2017</strain>
    </source>
</reference>
<comment type="caution">
    <text evidence="1">The sequence shown here is derived from an EMBL/GenBank/DDBJ whole genome shotgun (WGS) entry which is preliminary data.</text>
</comment>
<organism evidence="1 2">
    <name type="scientific">Mucuna pruriens</name>
    <name type="common">Velvet bean</name>
    <name type="synonym">Dolichos pruriens</name>
    <dbReference type="NCBI Taxonomy" id="157652"/>
    <lineage>
        <taxon>Eukaryota</taxon>
        <taxon>Viridiplantae</taxon>
        <taxon>Streptophyta</taxon>
        <taxon>Embryophyta</taxon>
        <taxon>Tracheophyta</taxon>
        <taxon>Spermatophyta</taxon>
        <taxon>Magnoliopsida</taxon>
        <taxon>eudicotyledons</taxon>
        <taxon>Gunneridae</taxon>
        <taxon>Pentapetalae</taxon>
        <taxon>rosids</taxon>
        <taxon>fabids</taxon>
        <taxon>Fabales</taxon>
        <taxon>Fabaceae</taxon>
        <taxon>Papilionoideae</taxon>
        <taxon>50 kb inversion clade</taxon>
        <taxon>NPAAA clade</taxon>
        <taxon>indigoferoid/millettioid clade</taxon>
        <taxon>Phaseoleae</taxon>
        <taxon>Mucuna</taxon>
    </lineage>
</organism>
<keyword evidence="2" id="KW-1185">Reference proteome</keyword>
<name>A0A371IAD2_MUCPR</name>
<dbReference type="Gene3D" id="3.30.420.10">
    <property type="entry name" value="Ribonuclease H-like superfamily/Ribonuclease H"/>
    <property type="match status" value="1"/>
</dbReference>
<evidence type="ECO:0000313" key="2">
    <source>
        <dbReference type="Proteomes" id="UP000257109"/>
    </source>
</evidence>
<accession>A0A371IAD2</accession>
<dbReference type="Proteomes" id="UP000257109">
    <property type="component" value="Unassembled WGS sequence"/>
</dbReference>
<dbReference type="InterPro" id="IPR036397">
    <property type="entry name" value="RNaseH_sf"/>
</dbReference>
<dbReference type="PANTHER" id="PTHR48475">
    <property type="entry name" value="RIBONUCLEASE H"/>
    <property type="match status" value="1"/>
</dbReference>
<dbReference type="AlphaFoldDB" id="A0A371IAD2"/>
<feature type="non-terminal residue" evidence="1">
    <location>
        <position position="1"/>
    </location>
</feature>
<evidence type="ECO:0000313" key="1">
    <source>
        <dbReference type="EMBL" id="RDY12011.1"/>
    </source>
</evidence>
<gene>
    <name evidence="1" type="ORF">CR513_03246</name>
</gene>
<sequence length="146" mass="16693">MLSHTTWLVARWQMALSEYDIIYVNQKVVKRSVLVEHLAYHPLEESQPLFHEFPNEHIMVATSTKPHLEEWTMWFNGASNLLRNGIGVVLASPKDRSFPFSARLGFDCINNMEEYEACTMGLTMALKHQHWSSTSSAGNGRHETSS</sequence>
<dbReference type="EMBL" id="QJKJ01000543">
    <property type="protein sequence ID" value="RDY12011.1"/>
    <property type="molecule type" value="Genomic_DNA"/>
</dbReference>
<dbReference type="OrthoDB" id="1730907at2759"/>
<dbReference type="GO" id="GO:0003676">
    <property type="term" value="F:nucleic acid binding"/>
    <property type="evidence" value="ECO:0007669"/>
    <property type="project" value="InterPro"/>
</dbReference>
<protein>
    <submittedName>
        <fullName evidence="1">Uncharacterized protein</fullName>
    </submittedName>
</protein>
<dbReference type="PANTHER" id="PTHR48475:SF1">
    <property type="entry name" value="RNASE H TYPE-1 DOMAIN-CONTAINING PROTEIN"/>
    <property type="match status" value="1"/>
</dbReference>